<dbReference type="GO" id="GO:0097367">
    <property type="term" value="F:carbohydrate derivative binding"/>
    <property type="evidence" value="ECO:0007669"/>
    <property type="project" value="InterPro"/>
</dbReference>
<reference evidence="2" key="1">
    <citation type="submission" date="2019-08" db="EMBL/GenBank/DDBJ databases">
        <authorList>
            <person name="Kucharzyk K."/>
            <person name="Murdoch R.W."/>
            <person name="Higgins S."/>
            <person name="Loffler F."/>
        </authorList>
    </citation>
    <scope>NUCLEOTIDE SEQUENCE</scope>
</reference>
<evidence type="ECO:0000259" key="1">
    <source>
        <dbReference type="PROSITE" id="PS51464"/>
    </source>
</evidence>
<name>A0A644ZGP0_9ZZZZ</name>
<comment type="caution">
    <text evidence="2">The sequence shown here is derived from an EMBL/GenBank/DDBJ whole genome shotgun (WGS) entry which is preliminary data.</text>
</comment>
<gene>
    <name evidence="2" type="ORF">SDC9_86644</name>
</gene>
<dbReference type="EMBL" id="VSSQ01008844">
    <property type="protein sequence ID" value="MPM40006.1"/>
    <property type="molecule type" value="Genomic_DNA"/>
</dbReference>
<dbReference type="InterPro" id="IPR001347">
    <property type="entry name" value="SIS_dom"/>
</dbReference>
<dbReference type="Gene3D" id="3.40.50.10490">
    <property type="entry name" value="Glucose-6-phosphate isomerase like protein, domain 1"/>
    <property type="match status" value="1"/>
</dbReference>
<feature type="domain" description="SIS" evidence="1">
    <location>
        <begin position="35"/>
        <end position="218"/>
    </location>
</feature>
<proteinExistence type="predicted"/>
<dbReference type="PROSITE" id="PS51464">
    <property type="entry name" value="SIS"/>
    <property type="match status" value="1"/>
</dbReference>
<accession>A0A644ZGP0</accession>
<protein>
    <recommendedName>
        <fullName evidence="1">SIS domain-containing protein</fullName>
    </recommendedName>
</protein>
<organism evidence="2">
    <name type="scientific">bioreactor metagenome</name>
    <dbReference type="NCBI Taxonomy" id="1076179"/>
    <lineage>
        <taxon>unclassified sequences</taxon>
        <taxon>metagenomes</taxon>
        <taxon>ecological metagenomes</taxon>
    </lineage>
</organism>
<dbReference type="SUPFAM" id="SSF53697">
    <property type="entry name" value="SIS domain"/>
    <property type="match status" value="1"/>
</dbReference>
<evidence type="ECO:0000313" key="2">
    <source>
        <dbReference type="EMBL" id="MPM40006.1"/>
    </source>
</evidence>
<dbReference type="GO" id="GO:1901135">
    <property type="term" value="P:carbohydrate derivative metabolic process"/>
    <property type="evidence" value="ECO:0007669"/>
    <property type="project" value="InterPro"/>
</dbReference>
<dbReference type="InterPro" id="IPR046348">
    <property type="entry name" value="SIS_dom_sf"/>
</dbReference>
<sequence length="252" mass="27817">MTGTIMDRYFDVAVEYLKRIRAEESERIAVAAGLIADQIRQDKLVYIWGPGGHSNINAMEVFFRAGGLMHISAILDEGTLLSNGALRSMEIERTPGYGRVVILDNRIQKGDLFIVANAYGINCACLDAALTCREIGATTIAVTSLEHSMHTAKDHPARHPTKLDLYEACDYYIDSKVPVGDAVVDVEGIPQKMGAISSIVNAYIMNSLMMEAAEILGKEGREVPVWRSGNCAGGDEWNARFTDRFRGKVRWM</sequence>
<dbReference type="NCBIfam" id="NF002805">
    <property type="entry name" value="PRK02947.1"/>
    <property type="match status" value="1"/>
</dbReference>
<dbReference type="AlphaFoldDB" id="A0A644ZGP0"/>
<dbReference type="Pfam" id="PF13580">
    <property type="entry name" value="SIS_2"/>
    <property type="match status" value="1"/>
</dbReference>